<dbReference type="AlphaFoldDB" id="A0A455SHW3"/>
<evidence type="ECO:0000313" key="1">
    <source>
        <dbReference type="EMBL" id="BBH87326.1"/>
    </source>
</evidence>
<organism evidence="1">
    <name type="scientific">Thermosporothrix sp. COM3</name>
    <dbReference type="NCBI Taxonomy" id="2490863"/>
    <lineage>
        <taxon>Bacteria</taxon>
        <taxon>Bacillati</taxon>
        <taxon>Chloroflexota</taxon>
        <taxon>Ktedonobacteria</taxon>
        <taxon>Ktedonobacterales</taxon>
        <taxon>Thermosporotrichaceae</taxon>
        <taxon>Thermosporothrix</taxon>
    </lineage>
</organism>
<protein>
    <submittedName>
        <fullName evidence="1">Uncharacterized protein</fullName>
    </submittedName>
</protein>
<gene>
    <name evidence="1" type="ORF">KTC_20770</name>
</gene>
<accession>A0A455SHW3</accession>
<proteinExistence type="predicted"/>
<sequence length="55" mass="5903">MGSPEETDVLALRRPIVYGRGVGEAPLFPLIDASAGIIASQEFLFRLALKGQCID</sequence>
<dbReference type="EMBL" id="AP019376">
    <property type="protein sequence ID" value="BBH87326.1"/>
    <property type="molecule type" value="Genomic_DNA"/>
</dbReference>
<name>A0A455SHW3_9CHLR</name>
<reference evidence="1" key="1">
    <citation type="submission" date="2018-12" db="EMBL/GenBank/DDBJ databases">
        <title>Novel natural products biosynthetic potential of the class Ktedonobacteria.</title>
        <authorList>
            <person name="Zheng Y."/>
            <person name="Saitou A."/>
            <person name="Wang C.M."/>
            <person name="Toyoda A."/>
            <person name="Minakuchi Y."/>
            <person name="Sekiguchi Y."/>
            <person name="Ueda K."/>
            <person name="Takano H."/>
            <person name="Sakai Y."/>
            <person name="Yokota A."/>
            <person name="Yabe S."/>
        </authorList>
    </citation>
    <scope>NUCLEOTIDE SEQUENCE</scope>
    <source>
        <strain evidence="1">COM3</strain>
    </source>
</reference>